<sequence>MRESEGMETLRATGLPPDAVEVLEDTERDLPLVAEIFVDVCLRRAGIACCVCRDHVD</sequence>
<comment type="caution">
    <text evidence="1">The sequence shown here is derived from an EMBL/GenBank/DDBJ whole genome shotgun (WGS) entry which is preliminary data.</text>
</comment>
<dbReference type="RefSeq" id="WP_156426310.1">
    <property type="nucleotide sequence ID" value="NZ_BMMH01000006.1"/>
</dbReference>
<keyword evidence="2" id="KW-1185">Reference proteome</keyword>
<dbReference type="EMBL" id="BMMH01000006">
    <property type="protein sequence ID" value="GGL17607.1"/>
    <property type="molecule type" value="Genomic_DNA"/>
</dbReference>
<reference evidence="1" key="2">
    <citation type="submission" date="2020-09" db="EMBL/GenBank/DDBJ databases">
        <authorList>
            <person name="Sun Q."/>
            <person name="Zhou Y."/>
        </authorList>
    </citation>
    <scope>NUCLEOTIDE SEQUENCE</scope>
    <source>
        <strain evidence="1">CGMCC 4.3508</strain>
    </source>
</reference>
<protein>
    <submittedName>
        <fullName evidence="1">Uncharacterized protein</fullName>
    </submittedName>
</protein>
<evidence type="ECO:0000313" key="2">
    <source>
        <dbReference type="Proteomes" id="UP000638263"/>
    </source>
</evidence>
<gene>
    <name evidence="1" type="ORF">GCM10011588_35430</name>
</gene>
<organism evidence="1 2">
    <name type="scientific">Nocardia jinanensis</name>
    <dbReference type="NCBI Taxonomy" id="382504"/>
    <lineage>
        <taxon>Bacteria</taxon>
        <taxon>Bacillati</taxon>
        <taxon>Actinomycetota</taxon>
        <taxon>Actinomycetes</taxon>
        <taxon>Mycobacteriales</taxon>
        <taxon>Nocardiaceae</taxon>
        <taxon>Nocardia</taxon>
    </lineage>
</organism>
<reference evidence="1" key="1">
    <citation type="journal article" date="2014" name="Int. J. Syst. Evol. Microbiol.">
        <title>Complete genome sequence of Corynebacterium casei LMG S-19264T (=DSM 44701T), isolated from a smear-ripened cheese.</title>
        <authorList>
            <consortium name="US DOE Joint Genome Institute (JGI-PGF)"/>
            <person name="Walter F."/>
            <person name="Albersmeier A."/>
            <person name="Kalinowski J."/>
            <person name="Ruckert C."/>
        </authorList>
    </citation>
    <scope>NUCLEOTIDE SEQUENCE</scope>
    <source>
        <strain evidence="1">CGMCC 4.3508</strain>
    </source>
</reference>
<proteinExistence type="predicted"/>
<dbReference type="Proteomes" id="UP000638263">
    <property type="component" value="Unassembled WGS sequence"/>
</dbReference>
<evidence type="ECO:0000313" key="1">
    <source>
        <dbReference type="EMBL" id="GGL17607.1"/>
    </source>
</evidence>
<name>A0A917VV55_9NOCA</name>
<accession>A0A917VV55</accession>
<dbReference type="AlphaFoldDB" id="A0A917VV55"/>